<gene>
    <name evidence="8 11" type="primary">rpsE</name>
    <name evidence="11" type="ORF">H9737_02935</name>
</gene>
<dbReference type="PANTHER" id="PTHR48277">
    <property type="entry name" value="MITOCHONDRIAL RIBOSOMAL PROTEIN S5"/>
    <property type="match status" value="1"/>
</dbReference>
<keyword evidence="2 8" id="KW-0699">rRNA-binding</keyword>
<evidence type="ECO:0000256" key="3">
    <source>
        <dbReference type="ARBA" id="ARBA00022884"/>
    </source>
</evidence>
<dbReference type="GO" id="GO:0005737">
    <property type="term" value="C:cytoplasm"/>
    <property type="evidence" value="ECO:0007669"/>
    <property type="project" value="UniProtKB-ARBA"/>
</dbReference>
<dbReference type="Pfam" id="PF03719">
    <property type="entry name" value="Ribosomal_S5_C"/>
    <property type="match status" value="1"/>
</dbReference>
<dbReference type="FunFam" id="3.30.160.20:FF:000001">
    <property type="entry name" value="30S ribosomal protein S5"/>
    <property type="match status" value="1"/>
</dbReference>
<keyword evidence="4 8" id="KW-0689">Ribosomal protein</keyword>
<dbReference type="HAMAP" id="MF_01307_B">
    <property type="entry name" value="Ribosomal_uS5_B"/>
    <property type="match status" value="1"/>
</dbReference>
<dbReference type="GO" id="GO:0003735">
    <property type="term" value="F:structural constituent of ribosome"/>
    <property type="evidence" value="ECO:0007669"/>
    <property type="project" value="UniProtKB-UniRule"/>
</dbReference>
<comment type="function">
    <text evidence="8">Located at the back of the 30S subunit body where it stabilizes the conformation of the head with respect to the body.</text>
</comment>
<evidence type="ECO:0000256" key="5">
    <source>
        <dbReference type="ARBA" id="ARBA00023274"/>
    </source>
</evidence>
<dbReference type="SUPFAM" id="SSF54768">
    <property type="entry name" value="dsRNA-binding domain-like"/>
    <property type="match status" value="1"/>
</dbReference>
<dbReference type="NCBIfam" id="TIGR01021">
    <property type="entry name" value="rpsE_bact"/>
    <property type="match status" value="1"/>
</dbReference>
<dbReference type="PANTHER" id="PTHR48277:SF1">
    <property type="entry name" value="MITOCHONDRIAL RIBOSOMAL PROTEIN S5"/>
    <property type="match status" value="1"/>
</dbReference>
<dbReference type="InterPro" id="IPR013810">
    <property type="entry name" value="Ribosomal_uS5_N"/>
</dbReference>
<dbReference type="Gene3D" id="3.30.230.10">
    <property type="match status" value="1"/>
</dbReference>
<proteinExistence type="inferred from homology"/>
<dbReference type="PROSITE" id="PS50881">
    <property type="entry name" value="S5_DSRBD"/>
    <property type="match status" value="1"/>
</dbReference>
<dbReference type="InterPro" id="IPR000851">
    <property type="entry name" value="Ribosomal_uS5"/>
</dbReference>
<dbReference type="InterPro" id="IPR005324">
    <property type="entry name" value="Ribosomal_uS5_C"/>
</dbReference>
<organism evidence="11 12">
    <name type="scientific">Candidatus Borkfalkia faecigallinarum</name>
    <dbReference type="NCBI Taxonomy" id="2838509"/>
    <lineage>
        <taxon>Bacteria</taxon>
        <taxon>Bacillati</taxon>
        <taxon>Bacillota</taxon>
        <taxon>Clostridia</taxon>
        <taxon>Christensenellales</taxon>
        <taxon>Christensenellaceae</taxon>
        <taxon>Candidatus Borkfalkia</taxon>
    </lineage>
</organism>
<dbReference type="EMBL" id="DXFD01000049">
    <property type="protein sequence ID" value="HIX46626.1"/>
    <property type="molecule type" value="Genomic_DNA"/>
</dbReference>
<keyword evidence="3 8" id="KW-0694">RNA-binding</keyword>
<dbReference type="PROSITE" id="PS00585">
    <property type="entry name" value="RIBOSOMAL_S5"/>
    <property type="match status" value="1"/>
</dbReference>
<dbReference type="InterPro" id="IPR020568">
    <property type="entry name" value="Ribosomal_Su5_D2-typ_SF"/>
</dbReference>
<keyword evidence="5 8" id="KW-0687">Ribonucleoprotein</keyword>
<dbReference type="Proteomes" id="UP000824249">
    <property type="component" value="Unassembled WGS sequence"/>
</dbReference>
<dbReference type="FunFam" id="3.30.230.10:FF:000002">
    <property type="entry name" value="30S ribosomal protein S5"/>
    <property type="match status" value="1"/>
</dbReference>
<dbReference type="GO" id="GO:0015935">
    <property type="term" value="C:small ribosomal subunit"/>
    <property type="evidence" value="ECO:0007669"/>
    <property type="project" value="InterPro"/>
</dbReference>
<protein>
    <recommendedName>
        <fullName evidence="6 8">Small ribosomal subunit protein uS5</fullName>
    </recommendedName>
</protein>
<dbReference type="GO" id="GO:0006412">
    <property type="term" value="P:translation"/>
    <property type="evidence" value="ECO:0007669"/>
    <property type="project" value="UniProtKB-UniRule"/>
</dbReference>
<accession>A0A9D1VTF4</accession>
<evidence type="ECO:0000259" key="10">
    <source>
        <dbReference type="PROSITE" id="PS50881"/>
    </source>
</evidence>
<sequence length="173" mass="18438">MAREDRRPARRQEENDGFIKKLIQVNRVTKVVKGGRNMRFAALVVVGDGKGRVGVGSGKANEVPEAIEKATSQAKKNLINVPLLDSTIPHEVHGRFGRGYVYMMPASEGTGVIAGGPVRAVMEAAGIKDIRTKSHGTSNPVNCVKATIAGLAELRTAEQVAALRGKTVEEIIG</sequence>
<reference evidence="11" key="1">
    <citation type="journal article" date="2021" name="PeerJ">
        <title>Extensive microbial diversity within the chicken gut microbiome revealed by metagenomics and culture.</title>
        <authorList>
            <person name="Gilroy R."/>
            <person name="Ravi A."/>
            <person name="Getino M."/>
            <person name="Pursley I."/>
            <person name="Horton D.L."/>
            <person name="Alikhan N.F."/>
            <person name="Baker D."/>
            <person name="Gharbi K."/>
            <person name="Hall N."/>
            <person name="Watson M."/>
            <person name="Adriaenssens E.M."/>
            <person name="Foster-Nyarko E."/>
            <person name="Jarju S."/>
            <person name="Secka A."/>
            <person name="Antonio M."/>
            <person name="Oren A."/>
            <person name="Chaudhuri R.R."/>
            <person name="La Ragione R."/>
            <person name="Hildebrand F."/>
            <person name="Pallen M.J."/>
        </authorList>
    </citation>
    <scope>NUCLEOTIDE SEQUENCE</scope>
    <source>
        <strain evidence="11">26628</strain>
    </source>
</reference>
<dbReference type="GO" id="GO:0042254">
    <property type="term" value="P:ribosome biogenesis"/>
    <property type="evidence" value="ECO:0007669"/>
    <property type="project" value="UniProtKB-ARBA"/>
</dbReference>
<comment type="domain">
    <text evidence="8">The N-terminal domain interacts with the head of the 30S subunit; the C-terminal domain interacts with the body and contacts protein S4. The interaction surface between S4 and S5 is involved in control of translational fidelity.</text>
</comment>
<evidence type="ECO:0000256" key="1">
    <source>
        <dbReference type="ARBA" id="ARBA00008945"/>
    </source>
</evidence>
<evidence type="ECO:0000313" key="11">
    <source>
        <dbReference type="EMBL" id="HIX46626.1"/>
    </source>
</evidence>
<feature type="domain" description="S5 DRBM" evidence="10">
    <location>
        <begin position="18"/>
        <end position="81"/>
    </location>
</feature>
<name>A0A9D1VTF4_9FIRM</name>
<reference evidence="11" key="2">
    <citation type="submission" date="2021-04" db="EMBL/GenBank/DDBJ databases">
        <authorList>
            <person name="Gilroy R."/>
        </authorList>
    </citation>
    <scope>NUCLEOTIDE SEQUENCE</scope>
    <source>
        <strain evidence="11">26628</strain>
    </source>
</reference>
<evidence type="ECO:0000256" key="4">
    <source>
        <dbReference type="ARBA" id="ARBA00022980"/>
    </source>
</evidence>
<dbReference type="AlphaFoldDB" id="A0A9D1VTF4"/>
<comment type="subunit">
    <text evidence="7 8">Part of the 30S ribosomal subunit. Contacts proteins S4 and S8.</text>
</comment>
<evidence type="ECO:0000313" key="12">
    <source>
        <dbReference type="Proteomes" id="UP000824249"/>
    </source>
</evidence>
<evidence type="ECO:0000256" key="6">
    <source>
        <dbReference type="ARBA" id="ARBA00035255"/>
    </source>
</evidence>
<evidence type="ECO:0000256" key="8">
    <source>
        <dbReference type="HAMAP-Rule" id="MF_01307"/>
    </source>
</evidence>
<comment type="similarity">
    <text evidence="1 8 9">Belongs to the universal ribosomal protein uS5 family.</text>
</comment>
<dbReference type="GO" id="GO:0019843">
    <property type="term" value="F:rRNA binding"/>
    <property type="evidence" value="ECO:0007669"/>
    <property type="project" value="UniProtKB-UniRule"/>
</dbReference>
<comment type="function">
    <text evidence="8">With S4 and S12 plays an important role in translational accuracy.</text>
</comment>
<comment type="caution">
    <text evidence="11">The sequence shown here is derived from an EMBL/GenBank/DDBJ whole genome shotgun (WGS) entry which is preliminary data.</text>
</comment>
<dbReference type="Pfam" id="PF00333">
    <property type="entry name" value="Ribosomal_S5"/>
    <property type="match status" value="1"/>
</dbReference>
<evidence type="ECO:0000256" key="2">
    <source>
        <dbReference type="ARBA" id="ARBA00022730"/>
    </source>
</evidence>
<evidence type="ECO:0000256" key="7">
    <source>
        <dbReference type="ARBA" id="ARBA00062000"/>
    </source>
</evidence>
<dbReference type="Gene3D" id="3.30.160.20">
    <property type="match status" value="1"/>
</dbReference>
<dbReference type="SUPFAM" id="SSF54211">
    <property type="entry name" value="Ribosomal protein S5 domain 2-like"/>
    <property type="match status" value="1"/>
</dbReference>
<evidence type="ECO:0000256" key="9">
    <source>
        <dbReference type="RuleBase" id="RU003823"/>
    </source>
</evidence>
<dbReference type="InterPro" id="IPR018192">
    <property type="entry name" value="Ribosomal_uS5_N_CS"/>
</dbReference>
<dbReference type="InterPro" id="IPR005712">
    <property type="entry name" value="Ribosomal_uS5_bac-type"/>
</dbReference>
<dbReference type="InterPro" id="IPR014721">
    <property type="entry name" value="Ribsml_uS5_D2-typ_fold_subgr"/>
</dbReference>